<evidence type="ECO:0000313" key="3">
    <source>
        <dbReference type="EMBL" id="SHE57111.1"/>
    </source>
</evidence>
<dbReference type="Proteomes" id="UP000184436">
    <property type="component" value="Unassembled WGS sequence"/>
</dbReference>
<evidence type="ECO:0000259" key="2">
    <source>
        <dbReference type="Pfam" id="PF14317"/>
    </source>
</evidence>
<dbReference type="RefSeq" id="WP_033886796.1">
    <property type="nucleotide sequence ID" value="NZ_FQVD01000003.1"/>
</dbReference>
<protein>
    <submittedName>
        <fullName evidence="3">YcxB-like protein</fullName>
    </submittedName>
</protein>
<feature type="domain" description="YcxB-like C-terminal" evidence="2">
    <location>
        <begin position="102"/>
        <end position="147"/>
    </location>
</feature>
<organism evidence="3 4">
    <name type="scientific">Bacteroides faecichinchillae</name>
    <dbReference type="NCBI Taxonomy" id="871325"/>
    <lineage>
        <taxon>Bacteria</taxon>
        <taxon>Pseudomonadati</taxon>
        <taxon>Bacteroidota</taxon>
        <taxon>Bacteroidia</taxon>
        <taxon>Bacteroidales</taxon>
        <taxon>Bacteroidaceae</taxon>
        <taxon>Bacteroides</taxon>
    </lineage>
</organism>
<sequence>MESLFTIKSKITKEEYIRFNREVLKKEFHYSRNITIINIILGLIIVGILFSGDSTSYPPAAIIFTFLIYYNWKATKGMDRKAAKAFDLNKVNKDLETQICFFNDHYETTDEKGSSNIPYSNLYKIIETDTNLYLMYCKNQGVIIVKSNCSSDLIEFIHSIKSEYKL</sequence>
<accession>A0A1M4UK07</accession>
<dbReference type="Pfam" id="PF14317">
    <property type="entry name" value="YcxB"/>
    <property type="match status" value="1"/>
</dbReference>
<dbReference type="EMBL" id="FQVD01000003">
    <property type="protein sequence ID" value="SHE57111.1"/>
    <property type="molecule type" value="Genomic_DNA"/>
</dbReference>
<name>A0A1M4UK07_9BACE</name>
<proteinExistence type="predicted"/>
<dbReference type="InterPro" id="IPR025588">
    <property type="entry name" value="YcxB-like_C"/>
</dbReference>
<dbReference type="AlphaFoldDB" id="A0A1M4UK07"/>
<evidence type="ECO:0000313" key="4">
    <source>
        <dbReference type="Proteomes" id="UP000184436"/>
    </source>
</evidence>
<keyword evidence="4" id="KW-1185">Reference proteome</keyword>
<feature type="transmembrane region" description="Helical" evidence="1">
    <location>
        <begin position="56"/>
        <end position="72"/>
    </location>
</feature>
<keyword evidence="1" id="KW-0812">Transmembrane</keyword>
<keyword evidence="1" id="KW-0472">Membrane</keyword>
<evidence type="ECO:0000256" key="1">
    <source>
        <dbReference type="SAM" id="Phobius"/>
    </source>
</evidence>
<gene>
    <name evidence="3" type="ORF">SAMN05444349_103185</name>
</gene>
<reference evidence="3 4" key="1">
    <citation type="submission" date="2016-11" db="EMBL/GenBank/DDBJ databases">
        <authorList>
            <person name="Jaros S."/>
            <person name="Januszkiewicz K."/>
            <person name="Wedrychowicz H."/>
        </authorList>
    </citation>
    <scope>NUCLEOTIDE SEQUENCE [LARGE SCALE GENOMIC DNA]</scope>
    <source>
        <strain evidence="3 4">DSM 26883</strain>
    </source>
</reference>
<keyword evidence="1" id="KW-1133">Transmembrane helix</keyword>
<feature type="transmembrane region" description="Helical" evidence="1">
    <location>
        <begin position="30"/>
        <end position="50"/>
    </location>
</feature>